<dbReference type="Proteomes" id="UP000053593">
    <property type="component" value="Unassembled WGS sequence"/>
</dbReference>
<dbReference type="OrthoDB" id="3039972at2759"/>
<keyword evidence="1" id="KW-0472">Membrane</keyword>
<proteinExistence type="predicted"/>
<keyword evidence="1" id="KW-1133">Transmembrane helix</keyword>
<gene>
    <name evidence="2" type="ORF">GYMLUDRAFT_490575</name>
</gene>
<evidence type="ECO:0000313" key="3">
    <source>
        <dbReference type="Proteomes" id="UP000053593"/>
    </source>
</evidence>
<evidence type="ECO:0000256" key="1">
    <source>
        <dbReference type="SAM" id="Phobius"/>
    </source>
</evidence>
<organism evidence="2 3">
    <name type="scientific">Collybiopsis luxurians FD-317 M1</name>
    <dbReference type="NCBI Taxonomy" id="944289"/>
    <lineage>
        <taxon>Eukaryota</taxon>
        <taxon>Fungi</taxon>
        <taxon>Dikarya</taxon>
        <taxon>Basidiomycota</taxon>
        <taxon>Agaricomycotina</taxon>
        <taxon>Agaricomycetes</taxon>
        <taxon>Agaricomycetidae</taxon>
        <taxon>Agaricales</taxon>
        <taxon>Marasmiineae</taxon>
        <taxon>Omphalotaceae</taxon>
        <taxon>Collybiopsis</taxon>
        <taxon>Collybiopsis luxurians</taxon>
    </lineage>
</organism>
<dbReference type="AlphaFoldDB" id="A0A0D0CTJ7"/>
<dbReference type="HOGENOM" id="CLU_1434584_0_0_1"/>
<protein>
    <submittedName>
        <fullName evidence="2">Uncharacterized protein</fullName>
    </submittedName>
</protein>
<feature type="transmembrane region" description="Helical" evidence="1">
    <location>
        <begin position="96"/>
        <end position="117"/>
    </location>
</feature>
<keyword evidence="1" id="KW-0812">Transmembrane</keyword>
<sequence length="158" mass="17294">MLNFCLCLTSVIVDRKDAWNLGHPLLLTSARPLPGEKIFNTATSLTIAFGVSTLLVNVLLTTLIAGKILWSVRTTNKYLNAPGHVNSRKTTWLVKIVLESGFLYASTMIVTICLVPYFNSILFLPVVAQTMGIAPTLMAVRVDLSASVQKVSEKEQVD</sequence>
<evidence type="ECO:0000313" key="2">
    <source>
        <dbReference type="EMBL" id="KIK62772.1"/>
    </source>
</evidence>
<keyword evidence="3" id="KW-1185">Reference proteome</keyword>
<name>A0A0D0CTJ7_9AGAR</name>
<dbReference type="EMBL" id="KN834766">
    <property type="protein sequence ID" value="KIK62772.1"/>
    <property type="molecule type" value="Genomic_DNA"/>
</dbReference>
<reference evidence="2 3" key="1">
    <citation type="submission" date="2014-04" db="EMBL/GenBank/DDBJ databases">
        <title>Evolutionary Origins and Diversification of the Mycorrhizal Mutualists.</title>
        <authorList>
            <consortium name="DOE Joint Genome Institute"/>
            <consortium name="Mycorrhizal Genomics Consortium"/>
            <person name="Kohler A."/>
            <person name="Kuo A."/>
            <person name="Nagy L.G."/>
            <person name="Floudas D."/>
            <person name="Copeland A."/>
            <person name="Barry K.W."/>
            <person name="Cichocki N."/>
            <person name="Veneault-Fourrey C."/>
            <person name="LaButti K."/>
            <person name="Lindquist E.A."/>
            <person name="Lipzen A."/>
            <person name="Lundell T."/>
            <person name="Morin E."/>
            <person name="Murat C."/>
            <person name="Riley R."/>
            <person name="Ohm R."/>
            <person name="Sun H."/>
            <person name="Tunlid A."/>
            <person name="Henrissat B."/>
            <person name="Grigoriev I.V."/>
            <person name="Hibbett D.S."/>
            <person name="Martin F."/>
        </authorList>
    </citation>
    <scope>NUCLEOTIDE SEQUENCE [LARGE SCALE GENOMIC DNA]</scope>
    <source>
        <strain evidence="2 3">FD-317 M1</strain>
    </source>
</reference>
<feature type="transmembrane region" description="Helical" evidence="1">
    <location>
        <begin position="42"/>
        <end position="70"/>
    </location>
</feature>
<accession>A0A0D0CTJ7</accession>